<feature type="domain" description="HNH nuclease" evidence="2">
    <location>
        <begin position="395"/>
        <end position="446"/>
    </location>
</feature>
<gene>
    <name evidence="3" type="ORF">MPSYJ_12550</name>
</gene>
<dbReference type="RefSeq" id="WP_163720870.1">
    <property type="nucleotide sequence ID" value="NZ_AP022574.1"/>
</dbReference>
<name>A0A7I7M6J1_9MYCO</name>
<dbReference type="CDD" id="cd00085">
    <property type="entry name" value="HNHc"/>
    <property type="match status" value="1"/>
</dbReference>
<dbReference type="Proteomes" id="UP000466514">
    <property type="component" value="Chromosome"/>
</dbReference>
<dbReference type="EMBL" id="AP022574">
    <property type="protein sequence ID" value="BBX67794.1"/>
    <property type="molecule type" value="Genomic_DNA"/>
</dbReference>
<feature type="compositionally biased region" description="Pro residues" evidence="1">
    <location>
        <begin position="303"/>
        <end position="313"/>
    </location>
</feature>
<protein>
    <recommendedName>
        <fullName evidence="2">HNH nuclease domain-containing protein</fullName>
    </recommendedName>
</protein>
<evidence type="ECO:0000313" key="3">
    <source>
        <dbReference type="EMBL" id="BBX67794.1"/>
    </source>
</evidence>
<dbReference type="Pfam" id="PF02720">
    <property type="entry name" value="DUF222"/>
    <property type="match status" value="1"/>
</dbReference>
<keyword evidence="4" id="KW-1185">Reference proteome</keyword>
<dbReference type="KEGG" id="mpsc:MPSYJ_12550"/>
<dbReference type="InterPro" id="IPR003870">
    <property type="entry name" value="DUF222"/>
</dbReference>
<feature type="compositionally biased region" description="Low complexity" evidence="1">
    <location>
        <begin position="542"/>
        <end position="552"/>
    </location>
</feature>
<feature type="region of interest" description="Disordered" evidence="1">
    <location>
        <begin position="536"/>
        <end position="582"/>
    </location>
</feature>
<dbReference type="SMART" id="SM00507">
    <property type="entry name" value="HNHc"/>
    <property type="match status" value="1"/>
</dbReference>
<feature type="region of interest" description="Disordered" evidence="1">
    <location>
        <begin position="484"/>
        <end position="520"/>
    </location>
</feature>
<accession>A0A7I7M6J1</accession>
<dbReference type="InterPro" id="IPR003615">
    <property type="entry name" value="HNH_nuc"/>
</dbReference>
<feature type="compositionally biased region" description="Pro residues" evidence="1">
    <location>
        <begin position="323"/>
        <end position="345"/>
    </location>
</feature>
<feature type="compositionally biased region" description="Acidic residues" evidence="1">
    <location>
        <begin position="571"/>
        <end position="582"/>
    </location>
</feature>
<evidence type="ECO:0000259" key="2">
    <source>
        <dbReference type="SMART" id="SM00507"/>
    </source>
</evidence>
<evidence type="ECO:0000256" key="1">
    <source>
        <dbReference type="SAM" id="MobiDB-lite"/>
    </source>
</evidence>
<feature type="compositionally biased region" description="Pro residues" evidence="1">
    <location>
        <begin position="491"/>
        <end position="505"/>
    </location>
</feature>
<sequence>MYDSVVPPMASLAGAGDADLVDIVRGCGAAAARAEAVKLAAIVELWERRRAPERARWACDDWDATAAEIGCALNISSGRASGQMDLGLALRDRFPRLGRLLAAGQVPVTLVTTIVFRAALVVDPATWARLDDVFVDAVREWGLLSQKKLETAIDAWIERYDPDAVRRLRIGMQGRSFTIGDRDDKTGLTSAFGKLATPDAAVLAHRLALMVHSVCEDDPRTLDQRRADALGALGAGSFVLTCRCGHPDCPAAQVDDGRASSFTIGVIADHTALDATADPHLHGDPAEQQTPAPGPEASEPEPASKPTPEPEPASEPTSEPEPASEPEPGPEPAPRPDSAPQPVPTPRTAALIPGFRGAIVPAPLLAELIAHGARVRVLNPLDALTATDGYRPSAALERFVRARDLTCRFPGCDRAAVFADIDHTEPYPHGATHPANIKCYCRQHHLVKTFWEGWTDTQAPDGTVRVTTPTGHTYTTAPLSALLFPSWNTTTPPPPPTTGPTPPRSPGRALMMPTRRRTRAHNRAAYIARERELNALQRQHDQAAAAQATAQRATKREAKHQAGQPNTVDIPEPDYGDDPPPF</sequence>
<reference evidence="3 4" key="1">
    <citation type="journal article" date="2019" name="Emerg. Microbes Infect.">
        <title>Comprehensive subspecies identification of 175 nontuberculous mycobacteria species based on 7547 genomic profiles.</title>
        <authorList>
            <person name="Matsumoto Y."/>
            <person name="Kinjo T."/>
            <person name="Motooka D."/>
            <person name="Nabeya D."/>
            <person name="Jung N."/>
            <person name="Uechi K."/>
            <person name="Horii T."/>
            <person name="Iida T."/>
            <person name="Fujita J."/>
            <person name="Nakamura S."/>
        </authorList>
    </citation>
    <scope>NUCLEOTIDE SEQUENCE [LARGE SCALE GENOMIC DNA]</scope>
    <source>
        <strain evidence="3 4">JCM 13323</strain>
    </source>
</reference>
<feature type="region of interest" description="Disordered" evidence="1">
    <location>
        <begin position="276"/>
        <end position="349"/>
    </location>
</feature>
<proteinExistence type="predicted"/>
<organism evidence="3 4">
    <name type="scientific">Mycolicibacterium psychrotolerans</name>
    <dbReference type="NCBI Taxonomy" id="216929"/>
    <lineage>
        <taxon>Bacteria</taxon>
        <taxon>Bacillati</taxon>
        <taxon>Actinomycetota</taxon>
        <taxon>Actinomycetes</taxon>
        <taxon>Mycobacteriales</taxon>
        <taxon>Mycobacteriaceae</taxon>
        <taxon>Mycolicibacterium</taxon>
    </lineage>
</organism>
<dbReference type="AlphaFoldDB" id="A0A7I7M6J1"/>
<evidence type="ECO:0000313" key="4">
    <source>
        <dbReference type="Proteomes" id="UP000466514"/>
    </source>
</evidence>